<dbReference type="Gene3D" id="3.30.365.10">
    <property type="entry name" value="Aldehyde oxidase/xanthine dehydrogenase, molybdopterin binding domain"/>
    <property type="match status" value="4"/>
</dbReference>
<dbReference type="Pfam" id="PF01315">
    <property type="entry name" value="Ald_Xan_dh_C"/>
    <property type="match status" value="1"/>
</dbReference>
<proteinExistence type="predicted"/>
<dbReference type="GO" id="GO:0016491">
    <property type="term" value="F:oxidoreductase activity"/>
    <property type="evidence" value="ECO:0007669"/>
    <property type="project" value="UniProtKB-KW"/>
</dbReference>
<dbReference type="Pfam" id="PF20256">
    <property type="entry name" value="MoCoBD_2"/>
    <property type="match status" value="1"/>
</dbReference>
<dbReference type="InterPro" id="IPR008274">
    <property type="entry name" value="AldOxase/xan_DH_MoCoBD1"/>
</dbReference>
<gene>
    <name evidence="4" type="ORF">EV207_110113</name>
</gene>
<accession>A0A4R2P443</accession>
<dbReference type="InterPro" id="IPR036856">
    <property type="entry name" value="Ald_Oxase/Xan_DH_a/b_sf"/>
</dbReference>
<dbReference type="InterPro" id="IPR016208">
    <property type="entry name" value="Ald_Oxase/xanthine_DH-like"/>
</dbReference>
<evidence type="ECO:0000313" key="5">
    <source>
        <dbReference type="Proteomes" id="UP000295416"/>
    </source>
</evidence>
<dbReference type="SUPFAM" id="SSF54665">
    <property type="entry name" value="CO dehydrogenase molybdoprotein N-domain-like"/>
    <property type="match status" value="1"/>
</dbReference>
<organism evidence="4 5">
    <name type="scientific">Scopulibacillus darangshiensis</name>
    <dbReference type="NCBI Taxonomy" id="442528"/>
    <lineage>
        <taxon>Bacteria</taxon>
        <taxon>Bacillati</taxon>
        <taxon>Bacillota</taxon>
        <taxon>Bacilli</taxon>
        <taxon>Bacillales</taxon>
        <taxon>Sporolactobacillaceae</taxon>
        <taxon>Scopulibacillus</taxon>
    </lineage>
</organism>
<keyword evidence="2" id="KW-0560">Oxidoreductase</keyword>
<comment type="caution">
    <text evidence="4">The sequence shown here is derived from an EMBL/GenBank/DDBJ whole genome shotgun (WGS) entry which is preliminary data.</text>
</comment>
<dbReference type="OrthoDB" id="9759099at2"/>
<dbReference type="InterPro" id="IPR046867">
    <property type="entry name" value="AldOxase/xan_DH_MoCoBD2"/>
</dbReference>
<dbReference type="PANTHER" id="PTHR11908">
    <property type="entry name" value="XANTHINE DEHYDROGENASE"/>
    <property type="match status" value="1"/>
</dbReference>
<dbReference type="PANTHER" id="PTHR11908:SF132">
    <property type="entry name" value="ALDEHYDE OXIDASE 1-RELATED"/>
    <property type="match status" value="1"/>
</dbReference>
<name>A0A4R2P443_9BACL</name>
<dbReference type="Pfam" id="PF02738">
    <property type="entry name" value="MoCoBD_1"/>
    <property type="match status" value="1"/>
</dbReference>
<dbReference type="InterPro" id="IPR037165">
    <property type="entry name" value="AldOxase/xan_DH_Mopterin-bd_sf"/>
</dbReference>
<evidence type="ECO:0000259" key="3">
    <source>
        <dbReference type="SMART" id="SM01008"/>
    </source>
</evidence>
<evidence type="ECO:0000256" key="2">
    <source>
        <dbReference type="ARBA" id="ARBA00023002"/>
    </source>
</evidence>
<dbReference type="SMART" id="SM01008">
    <property type="entry name" value="Ald_Xan_dh_C"/>
    <property type="match status" value="1"/>
</dbReference>
<reference evidence="4 5" key="1">
    <citation type="submission" date="2019-03" db="EMBL/GenBank/DDBJ databases">
        <title>Genomic Encyclopedia of Type Strains, Phase IV (KMG-IV): sequencing the most valuable type-strain genomes for metagenomic binning, comparative biology and taxonomic classification.</title>
        <authorList>
            <person name="Goeker M."/>
        </authorList>
    </citation>
    <scope>NUCLEOTIDE SEQUENCE [LARGE SCALE GENOMIC DNA]</scope>
    <source>
        <strain evidence="4 5">DSM 19377</strain>
    </source>
</reference>
<dbReference type="GO" id="GO:0005506">
    <property type="term" value="F:iron ion binding"/>
    <property type="evidence" value="ECO:0007669"/>
    <property type="project" value="InterPro"/>
</dbReference>
<dbReference type="Proteomes" id="UP000295416">
    <property type="component" value="Unassembled WGS sequence"/>
</dbReference>
<protein>
    <submittedName>
        <fullName evidence="4">Xanthine dehydrogenase molybdenum binding subunit apoprotein</fullName>
    </submittedName>
</protein>
<dbReference type="SUPFAM" id="SSF56003">
    <property type="entry name" value="Molybdenum cofactor-binding domain"/>
    <property type="match status" value="1"/>
</dbReference>
<evidence type="ECO:0000313" key="4">
    <source>
        <dbReference type="EMBL" id="TCP29492.1"/>
    </source>
</evidence>
<dbReference type="RefSeq" id="WP_132745845.1">
    <property type="nucleotide sequence ID" value="NZ_SLXK01000010.1"/>
</dbReference>
<dbReference type="AlphaFoldDB" id="A0A4R2P443"/>
<keyword evidence="5" id="KW-1185">Reference proteome</keyword>
<dbReference type="InterPro" id="IPR000674">
    <property type="entry name" value="Ald_Oxase/Xan_DH_a/b"/>
</dbReference>
<feature type="domain" description="Aldehyde oxidase/xanthine dehydrogenase a/b hammerhead" evidence="3">
    <location>
        <begin position="18"/>
        <end position="123"/>
    </location>
</feature>
<dbReference type="Gene3D" id="3.90.1170.50">
    <property type="entry name" value="Aldehyde oxidase/xanthine dehydrogenase, a/b hammerhead"/>
    <property type="match status" value="1"/>
</dbReference>
<sequence length="775" mass="84527">METVGHSVIRKDAFQKVTGAAEYTADRKTVDTLYAKLVISPYAHAKILNVGIARAQKVTGVRAILTGQNTTHLLTGEEIRDRPIIAYDRVRYYGEVVAVVIADSLATAKQAAYLVDVSYSPLPVVNSPTEAFQQDAPLIHENLGSYKKIEHVYPIPGTNICNHNKIRKGNMDKGWQASTVIAERSVTLPIADHAAMETRSVSCEILPNGHVIIHSASQAPFAIKRWFDNLFNLPQSKITVYTPLVGGAYGGKSAIQLEFIVYLASKATGGQKVSLTNSREEDFVTSPVHIGLDAQVKLGSDSEGNLQAAEILFLFDGGGYSDKATDMSKAAAVDCTGPYHIENVRCDSLCMYTNHPYATSFRGFGHPELTFAIERTMDLLAEKLSMDPLELRWKNAITWGQLTPTQVMLNKSDIGDTKQCIEEVKGLIDWDEGTRFEVAENIVRAKGASCFWKTSNIETNAGSGVILTFNEDGTVNLSCGVVEIGTGSRSVLAQIAAERLDIPVDQIYVKMDIDTSITPEHWKTVASRGLWMAGRAVLRAAEDAIGQLFWVASQVLRAPPDDLEIGGGYVYIKSEPRKRVTIQEIAYGYVYPNGNGIGGQVIGRGVYTLVGMTYLDPDTGKGDPGPDWTVGAQAVEVEFNARDFTYKLLRAATVVDAGTIINPKLAEGQVMGAMNMGLSYASREGFIFDKYGRVLNNQFRTYKLLRYGENPEYKVGFVHTPSRETAYGLRGIGEHGVIGMPAALASSLSRACGVPLNFLPLLPEKIWRATMGGKG</sequence>
<keyword evidence="1" id="KW-0500">Molybdenum</keyword>
<evidence type="ECO:0000256" key="1">
    <source>
        <dbReference type="ARBA" id="ARBA00022505"/>
    </source>
</evidence>
<dbReference type="EMBL" id="SLXK01000010">
    <property type="protein sequence ID" value="TCP29492.1"/>
    <property type="molecule type" value="Genomic_DNA"/>
</dbReference>